<organism evidence="1 2">
    <name type="scientific">Gulbenkiania indica</name>
    <dbReference type="NCBI Taxonomy" id="375574"/>
    <lineage>
        <taxon>Bacteria</taxon>
        <taxon>Pseudomonadati</taxon>
        <taxon>Pseudomonadota</taxon>
        <taxon>Betaproteobacteria</taxon>
        <taxon>Neisseriales</taxon>
        <taxon>Chromobacteriaceae</taxon>
        <taxon>Gulbenkiania</taxon>
    </lineage>
</organism>
<accession>A0A0K6H6C3</accession>
<dbReference type="STRING" id="375574.GCA_001418035_02404"/>
<keyword evidence="2" id="KW-1185">Reference proteome</keyword>
<dbReference type="Proteomes" id="UP000243535">
    <property type="component" value="Unassembled WGS sequence"/>
</dbReference>
<protein>
    <recommendedName>
        <fullName evidence="3">DUF4845 domain-containing protein</fullName>
    </recommendedName>
</protein>
<evidence type="ECO:0000313" key="1">
    <source>
        <dbReference type="EMBL" id="CUA86276.1"/>
    </source>
</evidence>
<dbReference type="Pfam" id="PF16137">
    <property type="entry name" value="DUF4845"/>
    <property type="match status" value="1"/>
</dbReference>
<evidence type="ECO:0000313" key="2">
    <source>
        <dbReference type="Proteomes" id="UP000243535"/>
    </source>
</evidence>
<sequence length="119" mass="13219">MKKQQGLSALSVLLIVGLMGAVLLLAFKVIPVYNEYANVRRTIQSLATEGGRGEYEIRREFNLRAPVADITSIRGEQLVVIALPQNVSIRAKYRREVPLFSNISLAFDFDTQAGQIPQS</sequence>
<dbReference type="OrthoDB" id="9133279at2"/>
<dbReference type="RefSeq" id="WP_054285300.1">
    <property type="nucleotide sequence ID" value="NZ_CYHA01000007.1"/>
</dbReference>
<reference evidence="2" key="1">
    <citation type="submission" date="2015-08" db="EMBL/GenBank/DDBJ databases">
        <authorList>
            <person name="Varghese N."/>
        </authorList>
    </citation>
    <scope>NUCLEOTIDE SEQUENCE [LARGE SCALE GENOMIC DNA]</scope>
    <source>
        <strain evidence="2">DSM 17901</strain>
    </source>
</reference>
<dbReference type="InterPro" id="IPR032314">
    <property type="entry name" value="DUF4845"/>
</dbReference>
<name>A0A0K6H6C3_9NEIS</name>
<gene>
    <name evidence="1" type="ORF">Ga0061063_2628</name>
</gene>
<evidence type="ECO:0008006" key="3">
    <source>
        <dbReference type="Google" id="ProtNLM"/>
    </source>
</evidence>
<dbReference type="AlphaFoldDB" id="A0A0K6H6C3"/>
<dbReference type="EMBL" id="CYHA01000007">
    <property type="protein sequence ID" value="CUA86276.1"/>
    <property type="molecule type" value="Genomic_DNA"/>
</dbReference>
<proteinExistence type="predicted"/>